<evidence type="ECO:0000313" key="8">
    <source>
        <dbReference type="Proteomes" id="UP001165384"/>
    </source>
</evidence>
<dbReference type="PANTHER" id="PTHR43193:SF2">
    <property type="entry name" value="POLYFERREDOXIN PROTEIN FWDF"/>
    <property type="match status" value="1"/>
</dbReference>
<proteinExistence type="predicted"/>
<comment type="caution">
    <text evidence="7">The sequence shown here is derived from an EMBL/GenBank/DDBJ whole genome shotgun (WGS) entry which is preliminary data.</text>
</comment>
<keyword evidence="5" id="KW-1133">Transmembrane helix</keyword>
<gene>
    <name evidence="7" type="ORF">LZ012_09830</name>
</gene>
<keyword evidence="8" id="KW-1185">Reference proteome</keyword>
<evidence type="ECO:0000256" key="5">
    <source>
        <dbReference type="SAM" id="Phobius"/>
    </source>
</evidence>
<dbReference type="PANTHER" id="PTHR43193">
    <property type="match status" value="1"/>
</dbReference>
<keyword evidence="3" id="KW-0411">Iron-sulfur</keyword>
<keyword evidence="1" id="KW-0479">Metal-binding</keyword>
<protein>
    <submittedName>
        <fullName evidence="7">4Fe-4S dicluster domain-containing protein</fullName>
    </submittedName>
</protein>
<dbReference type="InterPro" id="IPR017896">
    <property type="entry name" value="4Fe4S_Fe-S-bd"/>
</dbReference>
<evidence type="ECO:0000256" key="1">
    <source>
        <dbReference type="ARBA" id="ARBA00022723"/>
    </source>
</evidence>
<dbReference type="Pfam" id="PF12838">
    <property type="entry name" value="Fer4_7"/>
    <property type="match status" value="2"/>
</dbReference>
<evidence type="ECO:0000256" key="3">
    <source>
        <dbReference type="ARBA" id="ARBA00023014"/>
    </source>
</evidence>
<evidence type="ECO:0000313" key="7">
    <source>
        <dbReference type="EMBL" id="MCG2577292.1"/>
    </source>
</evidence>
<dbReference type="Gene3D" id="3.30.70.20">
    <property type="match status" value="2"/>
</dbReference>
<dbReference type="PROSITE" id="PS51318">
    <property type="entry name" value="TAT"/>
    <property type="match status" value="1"/>
</dbReference>
<evidence type="ECO:0000256" key="4">
    <source>
        <dbReference type="SAM" id="MobiDB-lite"/>
    </source>
</evidence>
<dbReference type="Proteomes" id="UP001165384">
    <property type="component" value="Unassembled WGS sequence"/>
</dbReference>
<feature type="transmembrane region" description="Helical" evidence="5">
    <location>
        <begin position="33"/>
        <end position="56"/>
    </location>
</feature>
<keyword evidence="5" id="KW-0472">Membrane</keyword>
<dbReference type="InterPro" id="IPR052977">
    <property type="entry name" value="Polyferredoxin-like_ET"/>
</dbReference>
<dbReference type="InterPro" id="IPR017900">
    <property type="entry name" value="4Fe4S_Fe_S_CS"/>
</dbReference>
<dbReference type="PROSITE" id="PS00198">
    <property type="entry name" value="4FE4S_FER_1"/>
    <property type="match status" value="2"/>
</dbReference>
<dbReference type="SUPFAM" id="SSF54862">
    <property type="entry name" value="4Fe-4S ferredoxins"/>
    <property type="match status" value="1"/>
</dbReference>
<evidence type="ECO:0000259" key="6">
    <source>
        <dbReference type="PROSITE" id="PS51379"/>
    </source>
</evidence>
<dbReference type="PROSITE" id="PS51379">
    <property type="entry name" value="4FE4S_FER_2"/>
    <property type="match status" value="3"/>
</dbReference>
<reference evidence="7" key="1">
    <citation type="submission" date="2022-01" db="EMBL/GenBank/DDBJ databases">
        <authorList>
            <person name="Jo J.-H."/>
            <person name="Im W.-T."/>
        </authorList>
    </citation>
    <scope>NUCLEOTIDE SEQUENCE</scope>
    <source>
        <strain evidence="7">XY25</strain>
    </source>
</reference>
<feature type="region of interest" description="Disordered" evidence="4">
    <location>
        <begin position="1"/>
        <end position="25"/>
    </location>
</feature>
<dbReference type="CDD" id="cd16373">
    <property type="entry name" value="DMSOR_beta_like"/>
    <property type="match status" value="1"/>
</dbReference>
<sequence>MSDESPDSGDRKPATSNAPTVSIAKKQTNRRRVLRTILLTGGVLGAAMSGFLPLVYSQKKRLRPPGALDEKDFLASCIKCGQCVQVCPVSAIKLADLVDGMGVGTPMIDARSQACDFSCDAVQCVLACPTGSLTYHKPNFLPVRTGAQLSAKPILLAKEKDTEPTLNLNERIGVARLVRPEACLAIQGKGFKGQTRGSGFTGKMRYMAVDRWKPIKIADHPYDVAECDLCARECPIKGAISIETVFAPDGSKHKSPVVHEACVGCGVCEMVCPVEPTAIAVEAREVWKV</sequence>
<keyword evidence="2" id="KW-0408">Iron</keyword>
<feature type="domain" description="4Fe-4S ferredoxin-type" evidence="6">
    <location>
        <begin position="254"/>
        <end position="284"/>
    </location>
</feature>
<dbReference type="EMBL" id="JAKLTN010000002">
    <property type="protein sequence ID" value="MCG2577292.1"/>
    <property type="molecule type" value="Genomic_DNA"/>
</dbReference>
<feature type="domain" description="4Fe-4S ferredoxin-type" evidence="6">
    <location>
        <begin position="104"/>
        <end position="138"/>
    </location>
</feature>
<dbReference type="RefSeq" id="WP_275710221.1">
    <property type="nucleotide sequence ID" value="NZ_JAKLTN010000002.1"/>
</dbReference>
<feature type="domain" description="4Fe-4S ferredoxin-type" evidence="6">
    <location>
        <begin position="64"/>
        <end position="97"/>
    </location>
</feature>
<keyword evidence="5" id="KW-0812">Transmembrane</keyword>
<evidence type="ECO:0000256" key="2">
    <source>
        <dbReference type="ARBA" id="ARBA00023004"/>
    </source>
</evidence>
<organism evidence="7 8">
    <name type="scientific">Dechloromonas hankyongensis</name>
    <dbReference type="NCBI Taxonomy" id="2908002"/>
    <lineage>
        <taxon>Bacteria</taxon>
        <taxon>Pseudomonadati</taxon>
        <taxon>Pseudomonadota</taxon>
        <taxon>Betaproteobacteria</taxon>
        <taxon>Rhodocyclales</taxon>
        <taxon>Azonexaceae</taxon>
        <taxon>Dechloromonas</taxon>
    </lineage>
</organism>
<name>A0ABS9K2A6_9RHOO</name>
<dbReference type="InterPro" id="IPR006311">
    <property type="entry name" value="TAT_signal"/>
</dbReference>
<accession>A0ABS9K2A6</accession>